<feature type="domain" description="EGF-like" evidence="22">
    <location>
        <begin position="288"/>
        <end position="324"/>
    </location>
</feature>
<dbReference type="AlphaFoldDB" id="A0AAE1NBF2"/>
<comment type="similarity">
    <text evidence="17">Belongs to the protein kinase superfamily. Ser/Thr protein kinase family.</text>
</comment>
<dbReference type="Pfam" id="PF11883">
    <property type="entry name" value="DUF3403"/>
    <property type="match status" value="1"/>
</dbReference>
<dbReference type="GO" id="GO:0016020">
    <property type="term" value="C:membrane"/>
    <property type="evidence" value="ECO:0007669"/>
    <property type="project" value="UniProtKB-SubCell"/>
</dbReference>
<evidence type="ECO:0000256" key="1">
    <source>
        <dbReference type="ARBA" id="ARBA00004479"/>
    </source>
</evidence>
<evidence type="ECO:0000256" key="10">
    <source>
        <dbReference type="ARBA" id="ARBA00022989"/>
    </source>
</evidence>
<dbReference type="InterPro" id="IPR000858">
    <property type="entry name" value="S_locus_glycoprot_dom"/>
</dbReference>
<dbReference type="Gene3D" id="3.30.200.20">
    <property type="entry name" value="Phosphorylase Kinase, domain 1"/>
    <property type="match status" value="1"/>
</dbReference>
<keyword evidence="4 17" id="KW-0808">Transferase</keyword>
<dbReference type="Proteomes" id="UP001293593">
    <property type="component" value="Unassembled WGS sequence"/>
</dbReference>
<dbReference type="Gene3D" id="2.90.10.10">
    <property type="entry name" value="Bulb-type lectin domain"/>
    <property type="match status" value="1"/>
</dbReference>
<keyword evidence="3" id="KW-0597">Phosphoprotein</keyword>
<proteinExistence type="inferred from homology"/>
<dbReference type="PANTHER" id="PTHR32444">
    <property type="entry name" value="BULB-TYPE LECTIN DOMAIN-CONTAINING PROTEIN"/>
    <property type="match status" value="1"/>
</dbReference>
<feature type="signal peptide" evidence="20">
    <location>
        <begin position="1"/>
        <end position="20"/>
    </location>
</feature>
<dbReference type="InterPro" id="IPR000719">
    <property type="entry name" value="Prot_kinase_dom"/>
</dbReference>
<keyword evidence="13" id="KW-0675">Receptor</keyword>
<dbReference type="EMBL" id="JAWXYG010000001">
    <property type="protein sequence ID" value="KAK4286027.1"/>
    <property type="molecule type" value="Genomic_DNA"/>
</dbReference>
<evidence type="ECO:0000256" key="16">
    <source>
        <dbReference type="ARBA" id="ARBA00048679"/>
    </source>
</evidence>
<dbReference type="SUPFAM" id="SSF56112">
    <property type="entry name" value="Protein kinase-like (PK-like)"/>
    <property type="match status" value="1"/>
</dbReference>
<protein>
    <recommendedName>
        <fullName evidence="17">Receptor-like serine/threonine-protein kinase</fullName>
        <ecNumber evidence="17">2.7.11.1</ecNumber>
    </recommendedName>
</protein>
<dbReference type="InterPro" id="IPR001245">
    <property type="entry name" value="Ser-Thr/Tyr_kinase_cat_dom"/>
</dbReference>
<keyword evidence="2 17" id="KW-0723">Serine/threonine-protein kinase</keyword>
<dbReference type="InterPro" id="IPR000742">
    <property type="entry name" value="EGF"/>
</dbReference>
<dbReference type="InterPro" id="IPR024171">
    <property type="entry name" value="SRK-like_kinase"/>
</dbReference>
<comment type="subcellular location">
    <subcellularLocation>
        <location evidence="1">Membrane</location>
        <topology evidence="1">Single-pass type I membrane protein</topology>
    </subcellularLocation>
</comment>
<feature type="chain" id="PRO_5042122186" description="Receptor-like serine/threonine-protein kinase" evidence="20">
    <location>
        <begin position="21"/>
        <end position="821"/>
    </location>
</feature>
<feature type="domain" description="Bulb-type lectin" evidence="23">
    <location>
        <begin position="25"/>
        <end position="147"/>
    </location>
</feature>
<dbReference type="FunFam" id="1.10.510.10:FF:000060">
    <property type="entry name" value="G-type lectin S-receptor-like serine/threonine-protein kinase"/>
    <property type="match status" value="1"/>
</dbReference>
<comment type="caution">
    <text evidence="25">The sequence shown here is derived from an EMBL/GenBank/DDBJ whole genome shotgun (WGS) entry which is preliminary data.</text>
</comment>
<dbReference type="PANTHER" id="PTHR32444:SF234">
    <property type="entry name" value="RECEPTOR-LIKE SERINE_THREONINE-PROTEIN KINASE"/>
    <property type="match status" value="1"/>
</dbReference>
<keyword evidence="7 17" id="KW-0547">Nucleotide-binding</keyword>
<dbReference type="FunFam" id="3.30.200.20:FF:000195">
    <property type="entry name" value="G-type lectin S-receptor-like serine/threonine-protein kinase"/>
    <property type="match status" value="1"/>
</dbReference>
<feature type="domain" description="Protein kinase" evidence="21">
    <location>
        <begin position="503"/>
        <end position="788"/>
    </location>
</feature>
<feature type="transmembrane region" description="Helical" evidence="19">
    <location>
        <begin position="438"/>
        <end position="461"/>
    </location>
</feature>
<evidence type="ECO:0000256" key="12">
    <source>
        <dbReference type="ARBA" id="ARBA00023157"/>
    </source>
</evidence>
<keyword evidence="10 19" id="KW-1133">Transmembrane helix</keyword>
<keyword evidence="5 19" id="KW-0812">Transmembrane</keyword>
<comment type="caution">
    <text evidence="18">Lacks conserved residue(s) required for the propagation of feature annotation.</text>
</comment>
<evidence type="ECO:0000256" key="3">
    <source>
        <dbReference type="ARBA" id="ARBA00022553"/>
    </source>
</evidence>
<dbReference type="Gene3D" id="1.10.510.10">
    <property type="entry name" value="Transferase(Phosphotransferase) domain 1"/>
    <property type="match status" value="1"/>
</dbReference>
<dbReference type="GO" id="GO:0004674">
    <property type="term" value="F:protein serine/threonine kinase activity"/>
    <property type="evidence" value="ECO:0007669"/>
    <property type="project" value="UniProtKB-KW"/>
</dbReference>
<dbReference type="GO" id="GO:0048544">
    <property type="term" value="P:recognition of pollen"/>
    <property type="evidence" value="ECO:0007669"/>
    <property type="project" value="InterPro"/>
</dbReference>
<dbReference type="Pfam" id="PF00954">
    <property type="entry name" value="S_locus_glycop"/>
    <property type="match status" value="1"/>
</dbReference>
<keyword evidence="9 17" id="KW-0067">ATP-binding</keyword>
<sequence length="821" mass="92723">MDIVSFITIVFCMLVPSFQASMAVDSILLSNSSVSDSMRIVSKGGSFELGFFSPGNSGKHYLGIWYKNIPIQTVVWVANRVNPIKDSSVAATLTLNATGSLVLTQNDTVIWYSTSLKQVQNPVAELLDSGNFVVRDGEDNNPEAYLWQSFDYPTDTLLSGMKLGCDLKTGLNRRLTSWKTPEDPSPGDFSITVDPRNYLELYIMKGDSKFFRTGPWNGVGFSGSPELTENHIFDFGFVSTKYDIYYYWLSHKNSSIISRYVINQTEEARIRYVWLEDEENWEIYTQKPSDHCDQYNLCGQNGKCVITGSPPCQCLKGFTPKSPQKWSLVDWSDGCVRNKPLNCSEKHTHKFMKLEGLKVPETTHSWLDKTLNVEQCRQKCSENCSCTAYTNSDIRGGGSGCALWFGDLIDIRSFASGGQDLYVRMPASELEFGNNKKLIMIVAIPIAAILCTVLVGGYFIYKVRRKRIEKSKNAQVEIQSNERDDLDLPLFDLPTIAQATENFQENNKIGQGGFGPVYWGKLLNGQEIAVKKLSRISELGLIEFKNEVKFIAKLQHRNLVKLLGYCIEDEEKLLVYEHMPNKSLDFFIFDETKRKLLDWFKRFHIIIGIGRGLLYLHQDSRLRIIHRDLKASNVLLDDKLIPKISDFGLAKNFGEEEIEGNTRRVVGTYGYMAPEYAADGLYSMKSDIFSFGILVLEIICGKKNKGFYIEDSTHNLASEAWLLWNEGKVLELIDKNIEDTCNASEILRCIHVSLLCVQQNPDDRPTIGSAMLMLESEVALPEPKQPGFFHGMGPPKVHTFSSSQKECSSTNEMTVSLLDAR</sequence>
<dbReference type="SMART" id="SM00473">
    <property type="entry name" value="PAN_AP"/>
    <property type="match status" value="1"/>
</dbReference>
<evidence type="ECO:0000256" key="9">
    <source>
        <dbReference type="ARBA" id="ARBA00022840"/>
    </source>
</evidence>
<dbReference type="PROSITE" id="PS50011">
    <property type="entry name" value="PROTEIN_KINASE_DOM"/>
    <property type="match status" value="1"/>
</dbReference>
<keyword evidence="6 20" id="KW-0732">Signal</keyword>
<dbReference type="PROSITE" id="PS50026">
    <property type="entry name" value="EGF_3"/>
    <property type="match status" value="1"/>
</dbReference>
<dbReference type="CDD" id="cd01098">
    <property type="entry name" value="PAN_AP_plant"/>
    <property type="match status" value="1"/>
</dbReference>
<dbReference type="FunFam" id="2.90.10.10:FF:000001">
    <property type="entry name" value="G-type lectin S-receptor-like serine/threonine-protein kinase"/>
    <property type="match status" value="1"/>
</dbReference>
<evidence type="ECO:0000256" key="15">
    <source>
        <dbReference type="ARBA" id="ARBA00047899"/>
    </source>
</evidence>
<dbReference type="CDD" id="cd00054">
    <property type="entry name" value="EGF_CA"/>
    <property type="match status" value="1"/>
</dbReference>
<keyword evidence="12" id="KW-1015">Disulfide bond</keyword>
<accession>A0AAE1NBF2</accession>
<dbReference type="InterPro" id="IPR011009">
    <property type="entry name" value="Kinase-like_dom_sf"/>
</dbReference>
<dbReference type="CDD" id="cd00028">
    <property type="entry name" value="B_lectin"/>
    <property type="match status" value="1"/>
</dbReference>
<dbReference type="Pfam" id="PF01453">
    <property type="entry name" value="B_lectin"/>
    <property type="match status" value="1"/>
</dbReference>
<dbReference type="GO" id="GO:0005524">
    <property type="term" value="F:ATP binding"/>
    <property type="evidence" value="ECO:0007669"/>
    <property type="project" value="UniProtKB-KW"/>
</dbReference>
<evidence type="ECO:0000256" key="14">
    <source>
        <dbReference type="ARBA" id="ARBA00023180"/>
    </source>
</evidence>
<dbReference type="FunFam" id="3.50.4.10:FF:000002">
    <property type="entry name" value="G-type lectin S-receptor-like serine/threonine-protein kinase"/>
    <property type="match status" value="1"/>
</dbReference>
<comment type="catalytic activity">
    <reaction evidence="16 17">
        <text>L-seryl-[protein] + ATP = O-phospho-L-seryl-[protein] + ADP + H(+)</text>
        <dbReference type="Rhea" id="RHEA:17989"/>
        <dbReference type="Rhea" id="RHEA-COMP:9863"/>
        <dbReference type="Rhea" id="RHEA-COMP:11604"/>
        <dbReference type="ChEBI" id="CHEBI:15378"/>
        <dbReference type="ChEBI" id="CHEBI:29999"/>
        <dbReference type="ChEBI" id="CHEBI:30616"/>
        <dbReference type="ChEBI" id="CHEBI:83421"/>
        <dbReference type="ChEBI" id="CHEBI:456216"/>
        <dbReference type="EC" id="2.7.11.1"/>
    </reaction>
</comment>
<keyword evidence="26" id="KW-1185">Reference proteome</keyword>
<evidence type="ECO:0000259" key="21">
    <source>
        <dbReference type="PROSITE" id="PS50011"/>
    </source>
</evidence>
<evidence type="ECO:0000259" key="24">
    <source>
        <dbReference type="PROSITE" id="PS50948"/>
    </source>
</evidence>
<evidence type="ECO:0000256" key="11">
    <source>
        <dbReference type="ARBA" id="ARBA00023136"/>
    </source>
</evidence>
<evidence type="ECO:0000256" key="20">
    <source>
        <dbReference type="SAM" id="SignalP"/>
    </source>
</evidence>
<dbReference type="SMART" id="SM00108">
    <property type="entry name" value="B_lectin"/>
    <property type="match status" value="1"/>
</dbReference>
<reference evidence="25" key="1">
    <citation type="submission" date="2023-10" db="EMBL/GenBank/DDBJ databases">
        <title>Chromosome-level genome of the transformable northern wattle, Acacia crassicarpa.</title>
        <authorList>
            <person name="Massaro I."/>
            <person name="Sinha N.R."/>
            <person name="Poethig S."/>
            <person name="Leichty A.R."/>
        </authorList>
    </citation>
    <scope>NUCLEOTIDE SEQUENCE</scope>
    <source>
        <strain evidence="25">Acra3RX</strain>
        <tissue evidence="25">Leaf</tissue>
    </source>
</reference>
<dbReference type="InterPro" id="IPR036426">
    <property type="entry name" value="Bulb-type_lectin_dom_sf"/>
</dbReference>
<dbReference type="Pfam" id="PF07714">
    <property type="entry name" value="PK_Tyr_Ser-Thr"/>
    <property type="match status" value="1"/>
</dbReference>
<keyword evidence="18" id="KW-0245">EGF-like domain</keyword>
<comment type="catalytic activity">
    <reaction evidence="15 17">
        <text>L-threonyl-[protein] + ATP = O-phospho-L-threonyl-[protein] + ADP + H(+)</text>
        <dbReference type="Rhea" id="RHEA:46608"/>
        <dbReference type="Rhea" id="RHEA-COMP:11060"/>
        <dbReference type="Rhea" id="RHEA-COMP:11605"/>
        <dbReference type="ChEBI" id="CHEBI:15378"/>
        <dbReference type="ChEBI" id="CHEBI:30013"/>
        <dbReference type="ChEBI" id="CHEBI:30616"/>
        <dbReference type="ChEBI" id="CHEBI:61977"/>
        <dbReference type="ChEBI" id="CHEBI:456216"/>
        <dbReference type="EC" id="2.7.11.1"/>
    </reaction>
</comment>
<evidence type="ECO:0000259" key="23">
    <source>
        <dbReference type="PROSITE" id="PS50927"/>
    </source>
</evidence>
<dbReference type="EC" id="2.7.11.1" evidence="17"/>
<evidence type="ECO:0000256" key="7">
    <source>
        <dbReference type="ARBA" id="ARBA00022741"/>
    </source>
</evidence>
<evidence type="ECO:0000256" key="19">
    <source>
        <dbReference type="SAM" id="Phobius"/>
    </source>
</evidence>
<organism evidence="25 26">
    <name type="scientific">Acacia crassicarpa</name>
    <name type="common">northern wattle</name>
    <dbReference type="NCBI Taxonomy" id="499986"/>
    <lineage>
        <taxon>Eukaryota</taxon>
        <taxon>Viridiplantae</taxon>
        <taxon>Streptophyta</taxon>
        <taxon>Embryophyta</taxon>
        <taxon>Tracheophyta</taxon>
        <taxon>Spermatophyta</taxon>
        <taxon>Magnoliopsida</taxon>
        <taxon>eudicotyledons</taxon>
        <taxon>Gunneridae</taxon>
        <taxon>Pentapetalae</taxon>
        <taxon>rosids</taxon>
        <taxon>fabids</taxon>
        <taxon>Fabales</taxon>
        <taxon>Fabaceae</taxon>
        <taxon>Caesalpinioideae</taxon>
        <taxon>mimosoid clade</taxon>
        <taxon>Acacieae</taxon>
        <taxon>Acacia</taxon>
    </lineage>
</organism>
<dbReference type="InterPro" id="IPR021820">
    <property type="entry name" value="S-locus_recpt_kinase_C"/>
</dbReference>
<evidence type="ECO:0000256" key="2">
    <source>
        <dbReference type="ARBA" id="ARBA00022527"/>
    </source>
</evidence>
<keyword evidence="14" id="KW-0325">Glycoprotein</keyword>
<dbReference type="Pfam" id="PF08276">
    <property type="entry name" value="PAN_2"/>
    <property type="match status" value="1"/>
</dbReference>
<evidence type="ECO:0000256" key="4">
    <source>
        <dbReference type="ARBA" id="ARBA00022679"/>
    </source>
</evidence>
<dbReference type="PROSITE" id="PS00108">
    <property type="entry name" value="PROTEIN_KINASE_ST"/>
    <property type="match status" value="1"/>
</dbReference>
<evidence type="ECO:0000256" key="13">
    <source>
        <dbReference type="ARBA" id="ARBA00023170"/>
    </source>
</evidence>
<dbReference type="InterPro" id="IPR008271">
    <property type="entry name" value="Ser/Thr_kinase_AS"/>
</dbReference>
<dbReference type="InterPro" id="IPR003609">
    <property type="entry name" value="Pan_app"/>
</dbReference>
<dbReference type="SMART" id="SM00220">
    <property type="entry name" value="S_TKc"/>
    <property type="match status" value="1"/>
</dbReference>
<evidence type="ECO:0000256" key="6">
    <source>
        <dbReference type="ARBA" id="ARBA00022729"/>
    </source>
</evidence>
<evidence type="ECO:0000256" key="18">
    <source>
        <dbReference type="PROSITE-ProRule" id="PRU00076"/>
    </source>
</evidence>
<dbReference type="InterPro" id="IPR001480">
    <property type="entry name" value="Bulb-type_lectin_dom"/>
</dbReference>
<evidence type="ECO:0000256" key="5">
    <source>
        <dbReference type="ARBA" id="ARBA00022692"/>
    </source>
</evidence>
<gene>
    <name evidence="25" type="ORF">QN277_002641</name>
</gene>
<name>A0AAE1NBF2_9FABA</name>
<dbReference type="PIRSF" id="PIRSF000641">
    <property type="entry name" value="SRK"/>
    <property type="match status" value="1"/>
</dbReference>
<evidence type="ECO:0000256" key="17">
    <source>
        <dbReference type="PIRNR" id="PIRNR000641"/>
    </source>
</evidence>
<dbReference type="PROSITE" id="PS50948">
    <property type="entry name" value="PAN"/>
    <property type="match status" value="1"/>
</dbReference>
<keyword evidence="8 17" id="KW-0418">Kinase</keyword>
<evidence type="ECO:0000256" key="8">
    <source>
        <dbReference type="ARBA" id="ARBA00022777"/>
    </source>
</evidence>
<keyword evidence="11 19" id="KW-0472">Membrane</keyword>
<feature type="domain" description="Apple" evidence="24">
    <location>
        <begin position="343"/>
        <end position="426"/>
    </location>
</feature>
<evidence type="ECO:0000259" key="22">
    <source>
        <dbReference type="PROSITE" id="PS50026"/>
    </source>
</evidence>
<evidence type="ECO:0000313" key="26">
    <source>
        <dbReference type="Proteomes" id="UP001293593"/>
    </source>
</evidence>
<dbReference type="SUPFAM" id="SSF51110">
    <property type="entry name" value="alpha-D-mannose-specific plant lectins"/>
    <property type="match status" value="1"/>
</dbReference>
<dbReference type="PROSITE" id="PS50927">
    <property type="entry name" value="BULB_LECTIN"/>
    <property type="match status" value="1"/>
</dbReference>
<evidence type="ECO:0000313" key="25">
    <source>
        <dbReference type="EMBL" id="KAK4286027.1"/>
    </source>
</evidence>